<dbReference type="Pfam" id="PF22451">
    <property type="entry name" value="NirdL-like_HTH"/>
    <property type="match status" value="1"/>
</dbReference>
<dbReference type="GO" id="GO:0006783">
    <property type="term" value="P:heme biosynthetic process"/>
    <property type="evidence" value="ECO:0007669"/>
    <property type="project" value="UniProtKB-KW"/>
</dbReference>
<organism evidence="9 10">
    <name type="scientific">Caldimicrobium thiodismutans</name>
    <dbReference type="NCBI Taxonomy" id="1653476"/>
    <lineage>
        <taxon>Bacteria</taxon>
        <taxon>Pseudomonadati</taxon>
        <taxon>Thermodesulfobacteriota</taxon>
        <taxon>Thermodesulfobacteria</taxon>
        <taxon>Thermodesulfobacteriales</taxon>
        <taxon>Thermodesulfobacteriaceae</taxon>
        <taxon>Caldimicrobium</taxon>
    </lineage>
</organism>
<reference evidence="10" key="2">
    <citation type="journal article" date="2016" name="Int. J. Syst. Evol. Microbiol.">
        <title>Caldimicrobium thiodismutans sp. nov., a sulfur-disproportionating bacterium isolated from a hot spring.</title>
        <authorList>
            <person name="Kojima H."/>
            <person name="Umezawa K."/>
            <person name="Fukui M."/>
        </authorList>
    </citation>
    <scope>NUCLEOTIDE SEQUENCE [LARGE SCALE GENOMIC DNA]</scope>
    <source>
        <strain evidence="10">TF1</strain>
    </source>
</reference>
<dbReference type="AlphaFoldDB" id="A0A0U5B627"/>
<evidence type="ECO:0000256" key="6">
    <source>
        <dbReference type="ARBA" id="ARBA00048470"/>
    </source>
</evidence>
<dbReference type="RefSeq" id="WP_068514640.1">
    <property type="nucleotide sequence ID" value="NZ_AP014945.1"/>
</dbReference>
<name>A0A0U5B627_9BACT</name>
<accession>A0A0U5B627</accession>
<dbReference type="OrthoDB" id="9806536at2"/>
<evidence type="ECO:0000313" key="9">
    <source>
        <dbReference type="EMBL" id="BAU23536.1"/>
    </source>
</evidence>
<evidence type="ECO:0000256" key="1">
    <source>
        <dbReference type="ARBA" id="ARBA00004744"/>
    </source>
</evidence>
<dbReference type="GO" id="GO:0016829">
    <property type="term" value="F:lyase activity"/>
    <property type="evidence" value="ECO:0007669"/>
    <property type="project" value="UniProtKB-KW"/>
</dbReference>
<dbReference type="InterPro" id="IPR040523">
    <property type="entry name" value="AsnC_trans_reg2"/>
</dbReference>
<sequence>MKIINEQEKKVLQALIKGLPLVERPFAEIAKELNIKEEEVFSCIQALLDKRIIRRLGATIRHNLAGYEGNAMVAWLVPEERIDEVGQILSQKSFISHCYVRKTYPDWPYNFYTMCHAKSREELLELIKALSEELNLEAYEILFTLREIRRKHAQYKME</sequence>
<dbReference type="InterPro" id="IPR050684">
    <property type="entry name" value="HTH-Siroheme_Decarb"/>
</dbReference>
<keyword evidence="3" id="KW-0456">Lyase</keyword>
<evidence type="ECO:0000313" key="10">
    <source>
        <dbReference type="Proteomes" id="UP000068196"/>
    </source>
</evidence>
<evidence type="ECO:0000256" key="5">
    <source>
        <dbReference type="ARBA" id="ARBA00023471"/>
    </source>
</evidence>
<dbReference type="EC" id="4.1.1.111" evidence="5"/>
<evidence type="ECO:0000259" key="7">
    <source>
        <dbReference type="Pfam" id="PF17805"/>
    </source>
</evidence>
<keyword evidence="2" id="KW-0350">Heme biosynthesis</keyword>
<dbReference type="SUPFAM" id="SSF46785">
    <property type="entry name" value="Winged helix' DNA-binding domain"/>
    <property type="match status" value="1"/>
</dbReference>
<dbReference type="InterPro" id="IPR053953">
    <property type="entry name" value="NirdL-like_HTH"/>
</dbReference>
<evidence type="ECO:0000256" key="3">
    <source>
        <dbReference type="ARBA" id="ARBA00023239"/>
    </source>
</evidence>
<dbReference type="Proteomes" id="UP000068196">
    <property type="component" value="Chromosome"/>
</dbReference>
<protein>
    <recommendedName>
        <fullName evidence="5">siroheme decarboxylase</fullName>
        <ecNumber evidence="5">4.1.1.111</ecNumber>
    </recommendedName>
</protein>
<comment type="catalytic activity">
    <reaction evidence="6">
        <text>siroheme + 2 H(+) = 12,18-didecarboxysiroheme + 2 CO2</text>
        <dbReference type="Rhea" id="RHEA:19093"/>
        <dbReference type="ChEBI" id="CHEBI:15378"/>
        <dbReference type="ChEBI" id="CHEBI:16526"/>
        <dbReference type="ChEBI" id="CHEBI:60052"/>
        <dbReference type="ChEBI" id="CHEBI:140497"/>
        <dbReference type="EC" id="4.1.1.111"/>
    </reaction>
</comment>
<evidence type="ECO:0000256" key="4">
    <source>
        <dbReference type="ARBA" id="ARBA00023457"/>
    </source>
</evidence>
<proteinExistence type="inferred from homology"/>
<dbReference type="Gene3D" id="3.30.70.3460">
    <property type="match status" value="1"/>
</dbReference>
<dbReference type="STRING" id="1653476.THC_1164"/>
<dbReference type="EMBL" id="AP014945">
    <property type="protein sequence ID" value="BAU23536.1"/>
    <property type="molecule type" value="Genomic_DNA"/>
</dbReference>
<dbReference type="KEGG" id="cthi:THC_1164"/>
<gene>
    <name evidence="9" type="ORF">THC_1164</name>
</gene>
<dbReference type="PANTHER" id="PTHR43413">
    <property type="entry name" value="TRANSCRIPTIONAL REGULATOR, ASNC FAMILY"/>
    <property type="match status" value="1"/>
</dbReference>
<feature type="domain" description="Siroheme decarboxylase AsnC-like ligand binding" evidence="7">
    <location>
        <begin position="65"/>
        <end position="147"/>
    </location>
</feature>
<keyword evidence="10" id="KW-1185">Reference proteome</keyword>
<evidence type="ECO:0000259" key="8">
    <source>
        <dbReference type="Pfam" id="PF22451"/>
    </source>
</evidence>
<comment type="pathway">
    <text evidence="1">Porphyrin-containing compound metabolism; protoheme biosynthesis.</text>
</comment>
<comment type="similarity">
    <text evidence="4">Belongs to the Ahb/Nir family.</text>
</comment>
<feature type="domain" description="Siroheme decarboxylase NirL-like HTH" evidence="8">
    <location>
        <begin position="8"/>
        <end position="54"/>
    </location>
</feature>
<dbReference type="InterPro" id="IPR036390">
    <property type="entry name" value="WH_DNA-bd_sf"/>
</dbReference>
<dbReference type="Pfam" id="PF17805">
    <property type="entry name" value="AsnC_trans_reg2"/>
    <property type="match status" value="1"/>
</dbReference>
<reference evidence="9 10" key="1">
    <citation type="journal article" date="2016" name="Int. J. Syst. Evol. Microbiol.">
        <title>Caldimicrobium thiodismutans sp. nov., a sulfur-disproportionating bacterium isolated from a hot spring, and emended description of the genus Caldimicrobium.</title>
        <authorList>
            <person name="Kojima H."/>
            <person name="Umezawa K."/>
            <person name="Fukui M."/>
        </authorList>
    </citation>
    <scope>NUCLEOTIDE SEQUENCE [LARGE SCALE GENOMIC DNA]</scope>
    <source>
        <strain evidence="9 10">TF1</strain>
    </source>
</reference>
<evidence type="ECO:0000256" key="2">
    <source>
        <dbReference type="ARBA" id="ARBA00023133"/>
    </source>
</evidence>
<dbReference type="PANTHER" id="PTHR43413:SF1">
    <property type="entry name" value="SIROHEME DECARBOXYLASE NIRL SUBUNIT"/>
    <property type="match status" value="1"/>
</dbReference>